<sequence length="480" mass="50327">MNIEDAKLMYEKGGIRKPGFRPALAAHPATSHQPRRVNEWHKLDTEEPGVGRRTSAKSSGIFRLSTILYNFDQFKLRKKSDKSRKKYCKGFQKSGVTCDIRIERNCTVAWYNTGILLVYNVTGIELGVLYLTLVRTKDLTCQGCGGAAKRTVTTAPGVETRVAVVHAGWATKPNPRGTGHDAGRRNPRGWCTAAGCGARRRNPHGVGARWRARGVRGQGAALDVETRAEVVHGGGRCSGGRGERASGAARARRRTSRVETRSGPAGVETPQGEAPGVETRGGVVHSGGQRSRTRARSWERARAVQRRGTGCSGGIETRGRWCTVAGEGAEPALQGGSAGPGASKASPRARAAAQHGALQVSGTGVLLGVTGAGVETALQRGTRGVESEPEPACSGAGRRSAGITRQQVLLGVAGAGVETEPADAGRRCSAVPGASKASPSPRAAARGGVSRRRAAAQGPGCLFMNWEEGCMPVGAHAEKD</sequence>
<feature type="compositionally biased region" description="Low complexity" evidence="1">
    <location>
        <begin position="340"/>
        <end position="356"/>
    </location>
</feature>
<organism evidence="2 3">
    <name type="scientific">Mycena pura</name>
    <dbReference type="NCBI Taxonomy" id="153505"/>
    <lineage>
        <taxon>Eukaryota</taxon>
        <taxon>Fungi</taxon>
        <taxon>Dikarya</taxon>
        <taxon>Basidiomycota</taxon>
        <taxon>Agaricomycotina</taxon>
        <taxon>Agaricomycetes</taxon>
        <taxon>Agaricomycetidae</taxon>
        <taxon>Agaricales</taxon>
        <taxon>Marasmiineae</taxon>
        <taxon>Mycenaceae</taxon>
        <taxon>Mycena</taxon>
    </lineage>
</organism>
<keyword evidence="3" id="KW-1185">Reference proteome</keyword>
<evidence type="ECO:0000313" key="2">
    <source>
        <dbReference type="EMBL" id="KAJ7200376.1"/>
    </source>
</evidence>
<comment type="caution">
    <text evidence="2">The sequence shown here is derived from an EMBL/GenBank/DDBJ whole genome shotgun (WGS) entry which is preliminary data.</text>
</comment>
<dbReference type="EMBL" id="JARJCW010000063">
    <property type="protein sequence ID" value="KAJ7200376.1"/>
    <property type="molecule type" value="Genomic_DNA"/>
</dbReference>
<dbReference type="AlphaFoldDB" id="A0AAD6Y973"/>
<name>A0AAD6Y973_9AGAR</name>
<feature type="region of interest" description="Disordered" evidence="1">
    <location>
        <begin position="379"/>
        <end position="400"/>
    </location>
</feature>
<feature type="region of interest" description="Disordered" evidence="1">
    <location>
        <begin position="232"/>
        <end position="301"/>
    </location>
</feature>
<dbReference type="Proteomes" id="UP001219525">
    <property type="component" value="Unassembled WGS sequence"/>
</dbReference>
<evidence type="ECO:0000313" key="3">
    <source>
        <dbReference type="Proteomes" id="UP001219525"/>
    </source>
</evidence>
<evidence type="ECO:0000256" key="1">
    <source>
        <dbReference type="SAM" id="MobiDB-lite"/>
    </source>
</evidence>
<protein>
    <submittedName>
        <fullName evidence="2">Uncharacterized protein</fullName>
    </submittedName>
</protein>
<accession>A0AAD6Y973</accession>
<gene>
    <name evidence="2" type="ORF">GGX14DRAFT_660290</name>
</gene>
<proteinExistence type="predicted"/>
<feature type="region of interest" description="Disordered" evidence="1">
    <location>
        <begin position="421"/>
        <end position="451"/>
    </location>
</feature>
<reference evidence="2" key="1">
    <citation type="submission" date="2023-03" db="EMBL/GenBank/DDBJ databases">
        <title>Massive genome expansion in bonnet fungi (Mycena s.s.) driven by repeated elements and novel gene families across ecological guilds.</title>
        <authorList>
            <consortium name="Lawrence Berkeley National Laboratory"/>
            <person name="Harder C.B."/>
            <person name="Miyauchi S."/>
            <person name="Viragh M."/>
            <person name="Kuo A."/>
            <person name="Thoen E."/>
            <person name="Andreopoulos B."/>
            <person name="Lu D."/>
            <person name="Skrede I."/>
            <person name="Drula E."/>
            <person name="Henrissat B."/>
            <person name="Morin E."/>
            <person name="Kohler A."/>
            <person name="Barry K."/>
            <person name="LaButti K."/>
            <person name="Morin E."/>
            <person name="Salamov A."/>
            <person name="Lipzen A."/>
            <person name="Mereny Z."/>
            <person name="Hegedus B."/>
            <person name="Baldrian P."/>
            <person name="Stursova M."/>
            <person name="Weitz H."/>
            <person name="Taylor A."/>
            <person name="Grigoriev I.V."/>
            <person name="Nagy L.G."/>
            <person name="Martin F."/>
            <person name="Kauserud H."/>
        </authorList>
    </citation>
    <scope>NUCLEOTIDE SEQUENCE</scope>
    <source>
        <strain evidence="2">9144</strain>
    </source>
</reference>
<feature type="region of interest" description="Disordered" evidence="1">
    <location>
        <begin position="331"/>
        <end position="356"/>
    </location>
</feature>
<feature type="compositionally biased region" description="Low complexity" evidence="1">
    <location>
        <begin position="432"/>
        <end position="448"/>
    </location>
</feature>